<dbReference type="Proteomes" id="UP000014622">
    <property type="component" value="Unassembled WGS sequence"/>
</dbReference>
<dbReference type="SUPFAM" id="SSF55874">
    <property type="entry name" value="ATPase domain of HSP90 chaperone/DNA topoisomerase II/histidine kinase"/>
    <property type="match status" value="1"/>
</dbReference>
<dbReference type="InterPro" id="IPR040826">
    <property type="entry name" value="HEPN_LA2681"/>
</dbReference>
<dbReference type="Gene3D" id="3.30.565.10">
    <property type="entry name" value="Histidine kinase-like ATPase, C-terminal domain"/>
    <property type="match status" value="1"/>
</dbReference>
<evidence type="ECO:0000259" key="1">
    <source>
        <dbReference type="Pfam" id="PF18733"/>
    </source>
</evidence>
<name>A0AB73AAI8_ENTFC</name>
<comment type="caution">
    <text evidence="2">The sequence shown here is derived from an EMBL/GenBank/DDBJ whole genome shotgun (WGS) entry which is preliminary data.</text>
</comment>
<dbReference type="Pfam" id="PF18733">
    <property type="entry name" value="HEPN_LA2681"/>
    <property type="match status" value="1"/>
</dbReference>
<feature type="domain" description="LA2681-like HEPN" evidence="1">
    <location>
        <begin position="271"/>
        <end position="480"/>
    </location>
</feature>
<proteinExistence type="predicted"/>
<dbReference type="AlphaFoldDB" id="A0AB73AAI8"/>
<reference evidence="2 3" key="1">
    <citation type="submission" date="2013-06" db="EMBL/GenBank/DDBJ databases">
        <authorList>
            <person name="Weinstock G."/>
            <person name="Sodergren E."/>
            <person name="Lobos E.A."/>
            <person name="Fulton L."/>
            <person name="Fulton R."/>
            <person name="Courtney L."/>
            <person name="Fronick C."/>
            <person name="O'Laughlin M."/>
            <person name="Godfrey J."/>
            <person name="Wilson R.M."/>
            <person name="Miner T."/>
            <person name="Farmer C."/>
            <person name="Delehaunty K."/>
            <person name="Cordes M."/>
            <person name="Minx P."/>
            <person name="Tomlinson C."/>
            <person name="Chen J."/>
            <person name="Wollam A."/>
            <person name="Pepin K.H."/>
            <person name="Bhonagiri V."/>
            <person name="Zhang X."/>
            <person name="Warren W."/>
            <person name="Mitreva M."/>
            <person name="Mardis E.R."/>
            <person name="Wilson R.K."/>
        </authorList>
    </citation>
    <scope>NUCLEOTIDE SEQUENCE [LARGE SCALE GENOMIC DNA]</scope>
    <source>
        <strain evidence="2 3">SD2A-2</strain>
    </source>
</reference>
<gene>
    <name evidence="2" type="ORF">D356_01130</name>
</gene>
<dbReference type="InterPro" id="IPR036890">
    <property type="entry name" value="HATPase_C_sf"/>
</dbReference>
<accession>A0AB73AAI8</accession>
<evidence type="ECO:0000313" key="3">
    <source>
        <dbReference type="Proteomes" id="UP000014622"/>
    </source>
</evidence>
<sequence>MQLECDQALDSGDIDKSLKLSEICFNLGHEEELDTMIKASYLYCSATSLMDILPKNENIDTKEQTYERCLYLYRTAKDLCLLGYDELIMDDESSIISKTYIDGLFLQLTVNYGNILSQCGRYVKSINNLNEVLEMNFPMAVGNLALKIVDYSYFDESHRHIMFCYAFHLLESVLDEKVTFPEKEMAQVLFYKYLNGIKSSVSLDYLKIDFSLTDFLEPIENMSEEEENYRSWVGANGVALNQLNDLFLEMEVGYDPLHLPGIVEDIDNTWFPRYHGIFNQIKQEYVSARFWIYEGLTDRTLHYSDKDVYLVDTLDYPVYGIGIEKVKAAYRSIYSIFDKLAYFLNKYLKLGISDDVISFVNLWYKDVRNQKRRKEIQKIQRENYALNGLWWIYKDLRNKTVYGDKHIDPVLKKISGVRNAMEHRYLKILDYYELNLNKESSRLDEFAYNISFNDFEELTIELLKLAREVIIQLIMIIKIEESKKVFQRFYTENTSRTNTESSGIGLYLSKKLVEGMRGEMTAKLDGGIFSISVKLRRV</sequence>
<evidence type="ECO:0000313" key="2">
    <source>
        <dbReference type="EMBL" id="EPI13664.1"/>
    </source>
</evidence>
<organism evidence="2 3">
    <name type="scientific">Enterococcus faecium SD2A-2</name>
    <dbReference type="NCBI Taxonomy" id="1244154"/>
    <lineage>
        <taxon>Bacteria</taxon>
        <taxon>Bacillati</taxon>
        <taxon>Bacillota</taxon>
        <taxon>Bacilli</taxon>
        <taxon>Lactobacillales</taxon>
        <taxon>Enterococcaceae</taxon>
        <taxon>Enterococcus</taxon>
    </lineage>
</organism>
<dbReference type="EMBL" id="ATIT01000072">
    <property type="protein sequence ID" value="EPI13664.1"/>
    <property type="molecule type" value="Genomic_DNA"/>
</dbReference>
<protein>
    <recommendedName>
        <fullName evidence="1">LA2681-like HEPN domain-containing protein</fullName>
    </recommendedName>
</protein>